<comment type="caution">
    <text evidence="1">The sequence shown here is derived from an EMBL/GenBank/DDBJ whole genome shotgun (WGS) entry which is preliminary data.</text>
</comment>
<proteinExistence type="predicted"/>
<accession>A0A396HNP6</accession>
<evidence type="ECO:0000313" key="1">
    <source>
        <dbReference type="EMBL" id="RHN53494.1"/>
    </source>
</evidence>
<dbReference type="EMBL" id="PSQE01000005">
    <property type="protein sequence ID" value="RHN53494.1"/>
    <property type="molecule type" value="Genomic_DNA"/>
</dbReference>
<reference evidence="2" key="1">
    <citation type="journal article" date="2018" name="Nat. Plants">
        <title>Whole-genome landscape of Medicago truncatula symbiotic genes.</title>
        <authorList>
            <person name="Pecrix Y."/>
            <person name="Staton S.E."/>
            <person name="Sallet E."/>
            <person name="Lelandais-Briere C."/>
            <person name="Moreau S."/>
            <person name="Carrere S."/>
            <person name="Blein T."/>
            <person name="Jardinaud M.F."/>
            <person name="Latrasse D."/>
            <person name="Zouine M."/>
            <person name="Zahm M."/>
            <person name="Kreplak J."/>
            <person name="Mayjonade B."/>
            <person name="Satge C."/>
            <person name="Perez M."/>
            <person name="Cauet S."/>
            <person name="Marande W."/>
            <person name="Chantry-Darmon C."/>
            <person name="Lopez-Roques C."/>
            <person name="Bouchez O."/>
            <person name="Berard A."/>
            <person name="Debelle F."/>
            <person name="Munos S."/>
            <person name="Bendahmane A."/>
            <person name="Berges H."/>
            <person name="Niebel A."/>
            <person name="Buitink J."/>
            <person name="Frugier F."/>
            <person name="Benhamed M."/>
            <person name="Crespi M."/>
            <person name="Gouzy J."/>
            <person name="Gamas P."/>
        </authorList>
    </citation>
    <scope>NUCLEOTIDE SEQUENCE [LARGE SCALE GENOMIC DNA]</scope>
    <source>
        <strain evidence="2">cv. Jemalong A17</strain>
    </source>
</reference>
<organism evidence="1 2">
    <name type="scientific">Medicago truncatula</name>
    <name type="common">Barrel medic</name>
    <name type="synonym">Medicago tribuloides</name>
    <dbReference type="NCBI Taxonomy" id="3880"/>
    <lineage>
        <taxon>Eukaryota</taxon>
        <taxon>Viridiplantae</taxon>
        <taxon>Streptophyta</taxon>
        <taxon>Embryophyta</taxon>
        <taxon>Tracheophyta</taxon>
        <taxon>Spermatophyta</taxon>
        <taxon>Magnoliopsida</taxon>
        <taxon>eudicotyledons</taxon>
        <taxon>Gunneridae</taxon>
        <taxon>Pentapetalae</taxon>
        <taxon>rosids</taxon>
        <taxon>fabids</taxon>
        <taxon>Fabales</taxon>
        <taxon>Fabaceae</taxon>
        <taxon>Papilionoideae</taxon>
        <taxon>50 kb inversion clade</taxon>
        <taxon>NPAAA clade</taxon>
        <taxon>Hologalegina</taxon>
        <taxon>IRL clade</taxon>
        <taxon>Trifolieae</taxon>
        <taxon>Medicago</taxon>
    </lineage>
</organism>
<protein>
    <submittedName>
        <fullName evidence="1">Uncharacterized protein</fullName>
    </submittedName>
</protein>
<name>A0A396HNP6_MEDTR</name>
<dbReference type="Proteomes" id="UP000265566">
    <property type="component" value="Chromosome 5"/>
</dbReference>
<dbReference type="AlphaFoldDB" id="A0A396HNP6"/>
<sequence>MDTNPFSLIRCEEDSVFSSFHRRRLQHREPLLHESTIYQKRVTRYSIVG</sequence>
<dbReference type="Gramene" id="rna28404">
    <property type="protein sequence ID" value="RHN53494.1"/>
    <property type="gene ID" value="gene28404"/>
</dbReference>
<evidence type="ECO:0000313" key="2">
    <source>
        <dbReference type="Proteomes" id="UP000265566"/>
    </source>
</evidence>
<gene>
    <name evidence="1" type="ORF">MtrunA17_Chr5g0396441</name>
</gene>